<protein>
    <recommendedName>
        <fullName evidence="6">Succinate dehydrogenase hydrophobic membrane anchor subunit</fullName>
    </recommendedName>
</protein>
<dbReference type="GO" id="GO:0046872">
    <property type="term" value="F:metal ion binding"/>
    <property type="evidence" value="ECO:0007669"/>
    <property type="project" value="UniProtKB-KW"/>
</dbReference>
<evidence type="ECO:0000256" key="13">
    <source>
        <dbReference type="ARBA" id="ARBA00022989"/>
    </source>
</evidence>
<comment type="caution">
    <text evidence="17">The sequence shown here is derived from an EMBL/GenBank/DDBJ whole genome shotgun (WGS) entry which is preliminary data.</text>
</comment>
<dbReference type="CDD" id="cd03495">
    <property type="entry name" value="SQR_TypeC_SdhD_like"/>
    <property type="match status" value="1"/>
</dbReference>
<comment type="cofactor">
    <cofactor evidence="1">
        <name>heme</name>
        <dbReference type="ChEBI" id="CHEBI:30413"/>
    </cofactor>
</comment>
<feature type="transmembrane region" description="Helical" evidence="16">
    <location>
        <begin position="99"/>
        <end position="121"/>
    </location>
</feature>
<proteinExistence type="predicted"/>
<keyword evidence="7" id="KW-0813">Transport</keyword>
<dbReference type="NCBIfam" id="TIGR02968">
    <property type="entry name" value="succ_dehyd_anc"/>
    <property type="match status" value="1"/>
</dbReference>
<evidence type="ECO:0000256" key="5">
    <source>
        <dbReference type="ARBA" id="ARBA00011558"/>
    </source>
</evidence>
<dbReference type="Pfam" id="PF01127">
    <property type="entry name" value="Sdh_cyt"/>
    <property type="match status" value="1"/>
</dbReference>
<evidence type="ECO:0000256" key="8">
    <source>
        <dbReference type="ARBA" id="ARBA00022532"/>
    </source>
</evidence>
<dbReference type="OrthoDB" id="9809280at2"/>
<evidence type="ECO:0000256" key="9">
    <source>
        <dbReference type="ARBA" id="ARBA00022617"/>
    </source>
</evidence>
<comment type="subcellular location">
    <subcellularLocation>
        <location evidence="3">Membrane</location>
        <topology evidence="3">Multi-pass membrane protein</topology>
    </subcellularLocation>
</comment>
<evidence type="ECO:0000256" key="4">
    <source>
        <dbReference type="ARBA" id="ARBA00005163"/>
    </source>
</evidence>
<dbReference type="GO" id="GO:0016020">
    <property type="term" value="C:membrane"/>
    <property type="evidence" value="ECO:0007669"/>
    <property type="project" value="UniProtKB-SubCell"/>
</dbReference>
<keyword evidence="11" id="KW-0479">Metal-binding</keyword>
<keyword evidence="9" id="KW-0349">Heme</keyword>
<keyword evidence="8" id="KW-0816">Tricarboxylic acid cycle</keyword>
<comment type="pathway">
    <text evidence="4">Carbohydrate metabolism; tricarboxylic acid cycle.</text>
</comment>
<dbReference type="STRING" id="1480615.AWJ14_04685"/>
<evidence type="ECO:0000256" key="11">
    <source>
        <dbReference type="ARBA" id="ARBA00022723"/>
    </source>
</evidence>
<feature type="transmembrane region" description="Helical" evidence="16">
    <location>
        <begin position="29"/>
        <end position="48"/>
    </location>
</feature>
<dbReference type="InterPro" id="IPR034804">
    <property type="entry name" value="SQR/QFR_C/D"/>
</dbReference>
<dbReference type="InterPro" id="IPR014312">
    <property type="entry name" value="Succ_DH_anchor"/>
</dbReference>
<gene>
    <name evidence="17" type="ORF">AWJ14_04685</name>
</gene>
<dbReference type="GO" id="GO:0020037">
    <property type="term" value="F:heme binding"/>
    <property type="evidence" value="ECO:0007669"/>
    <property type="project" value="InterPro"/>
</dbReference>
<evidence type="ECO:0000256" key="6">
    <source>
        <dbReference type="ARBA" id="ARBA00019425"/>
    </source>
</evidence>
<evidence type="ECO:0000256" key="12">
    <source>
        <dbReference type="ARBA" id="ARBA00022982"/>
    </source>
</evidence>
<evidence type="ECO:0000256" key="2">
    <source>
        <dbReference type="ARBA" id="ARBA00004050"/>
    </source>
</evidence>
<evidence type="ECO:0000256" key="3">
    <source>
        <dbReference type="ARBA" id="ARBA00004141"/>
    </source>
</evidence>
<evidence type="ECO:0000313" key="18">
    <source>
        <dbReference type="Proteomes" id="UP000094795"/>
    </source>
</evidence>
<comment type="function">
    <text evidence="2">Membrane-anchoring subunit of succinate dehydrogenase (SDH).</text>
</comment>
<name>A0A1C1Z001_9HYPH</name>
<evidence type="ECO:0000256" key="7">
    <source>
        <dbReference type="ARBA" id="ARBA00022448"/>
    </source>
</evidence>
<keyword evidence="14" id="KW-0408">Iron</keyword>
<evidence type="ECO:0000256" key="14">
    <source>
        <dbReference type="ARBA" id="ARBA00023004"/>
    </source>
</evidence>
<dbReference type="Proteomes" id="UP000094795">
    <property type="component" value="Unassembled WGS sequence"/>
</dbReference>
<keyword evidence="18" id="KW-1185">Reference proteome</keyword>
<evidence type="ECO:0000313" key="17">
    <source>
        <dbReference type="EMBL" id="OCW59009.1"/>
    </source>
</evidence>
<keyword evidence="15 16" id="KW-0472">Membrane</keyword>
<evidence type="ECO:0000256" key="10">
    <source>
        <dbReference type="ARBA" id="ARBA00022692"/>
    </source>
</evidence>
<dbReference type="AlphaFoldDB" id="A0A1C1Z001"/>
<dbReference type="UniPathway" id="UPA00223"/>
<dbReference type="RefSeq" id="WP_066175040.1">
    <property type="nucleotide sequence ID" value="NZ_LQZT01000002.1"/>
</dbReference>
<keyword evidence="13 16" id="KW-1133">Transmembrane helix</keyword>
<organism evidence="17 18">
    <name type="scientific">Hoeflea olei</name>
    <dbReference type="NCBI Taxonomy" id="1480615"/>
    <lineage>
        <taxon>Bacteria</taxon>
        <taxon>Pseudomonadati</taxon>
        <taxon>Pseudomonadota</taxon>
        <taxon>Alphaproteobacteria</taxon>
        <taxon>Hyphomicrobiales</taxon>
        <taxon>Rhizobiaceae</taxon>
        <taxon>Hoeflea</taxon>
    </lineage>
</organism>
<dbReference type="Gene3D" id="1.20.1300.10">
    <property type="entry name" value="Fumarate reductase/succinate dehydrogenase, transmembrane subunit"/>
    <property type="match status" value="1"/>
</dbReference>
<dbReference type="EMBL" id="LQZT01000002">
    <property type="protein sequence ID" value="OCW59009.1"/>
    <property type="molecule type" value="Genomic_DNA"/>
</dbReference>
<dbReference type="GO" id="GO:0006099">
    <property type="term" value="P:tricarboxylic acid cycle"/>
    <property type="evidence" value="ECO:0007669"/>
    <property type="project" value="UniProtKB-UniPathway"/>
</dbReference>
<comment type="subunit">
    <text evidence="5">Part of an enzyme complex containing four subunits: a flavoprotein, an iron-sulfur protein, plus two membrane-anchoring proteins, SdhC and SdhD.</text>
</comment>
<keyword evidence="10 16" id="KW-0812">Transmembrane</keyword>
<accession>A0A1C1Z001</accession>
<dbReference type="SUPFAM" id="SSF81343">
    <property type="entry name" value="Fumarate reductase respiratory complex transmembrane subunits"/>
    <property type="match status" value="1"/>
</dbReference>
<evidence type="ECO:0000256" key="1">
    <source>
        <dbReference type="ARBA" id="ARBA00001971"/>
    </source>
</evidence>
<dbReference type="InterPro" id="IPR000701">
    <property type="entry name" value="SuccDH_FuR_B_TM-su"/>
</dbReference>
<evidence type="ECO:0000256" key="16">
    <source>
        <dbReference type="SAM" id="Phobius"/>
    </source>
</evidence>
<reference evidence="17 18" key="1">
    <citation type="submission" date="2015-12" db="EMBL/GenBank/DDBJ databases">
        <authorList>
            <person name="Shamseldin A."/>
            <person name="Moawad H."/>
            <person name="Abd El-Rahim W.M."/>
            <person name="Sadowsky M.J."/>
        </authorList>
    </citation>
    <scope>NUCLEOTIDE SEQUENCE [LARGE SCALE GENOMIC DNA]</scope>
    <source>
        <strain evidence="17 18">JC234</strain>
    </source>
</reference>
<sequence length="127" mass="14128">MADMRSPLAKVRGLGSAKDGTMHFWHSRVTSVAAIPLTIFFLVLGFSLHGASYEEVRATFANPFVSVFALATLLMIIWHMKLGMQVIIEDYIFVERTKWVLLMLNSFFTGVLALLTLFALAKLAFGA</sequence>
<feature type="transmembrane region" description="Helical" evidence="16">
    <location>
        <begin position="60"/>
        <end position="78"/>
    </location>
</feature>
<evidence type="ECO:0000256" key="15">
    <source>
        <dbReference type="ARBA" id="ARBA00023136"/>
    </source>
</evidence>
<keyword evidence="12" id="KW-0249">Electron transport</keyword>